<protein>
    <submittedName>
        <fullName evidence="4">YafY family transcriptional regulator</fullName>
    </submittedName>
</protein>
<evidence type="ECO:0000256" key="1">
    <source>
        <dbReference type="ARBA" id="ARBA00023015"/>
    </source>
</evidence>
<sequence>MNRIDRLTGIILLLQSHRVITAEQIAAHYEISVRTVYRDLAALGEAGVPIIAEAGMGYSLMRGYHMPPVMFTEDEAAALFMSGEIAEQIADESLRDSLRAALLKVRSVLPADRRDYLDRLSERTKVWLSRRSVQEDEECHQALMRLQEAVVRRRCTALRYDAGNRGEITTRMVEPLGVVFYARQWHLIAWCRMRKAMRDFRLDRLVDWEVTDESFLGHEDFSLSEFLEEAIRGRELVPATVIFHPQVMERVRGEMMCARTRETRLPDGRYQVDTLTGSLEWLAGWLMSFGTTVEVAEPLELRSMVRNLAFQIAEAHAGAFENIPTLLT</sequence>
<dbReference type="InterPro" id="IPR036388">
    <property type="entry name" value="WH-like_DNA-bd_sf"/>
</dbReference>
<dbReference type="RefSeq" id="WP_211631017.1">
    <property type="nucleotide sequence ID" value="NZ_CP073100.1"/>
</dbReference>
<dbReference type="InterPro" id="IPR051534">
    <property type="entry name" value="CBASS_pafABC_assoc_protein"/>
</dbReference>
<evidence type="ECO:0000313" key="4">
    <source>
        <dbReference type="EMBL" id="QUE50878.1"/>
    </source>
</evidence>
<keyword evidence="5" id="KW-1185">Reference proteome</keyword>
<gene>
    <name evidence="4" type="ORF">KBB96_18705</name>
</gene>
<dbReference type="EMBL" id="CP073100">
    <property type="protein sequence ID" value="QUE50878.1"/>
    <property type="molecule type" value="Genomic_DNA"/>
</dbReference>
<dbReference type="Pfam" id="PF13280">
    <property type="entry name" value="WYL"/>
    <property type="match status" value="1"/>
</dbReference>
<dbReference type="KEGG" id="lamb:KBB96_18705"/>
<name>A0A975IZF9_9BACT</name>
<dbReference type="InterPro" id="IPR013196">
    <property type="entry name" value="HTH_11"/>
</dbReference>
<dbReference type="SUPFAM" id="SSF46785">
    <property type="entry name" value="Winged helix' DNA-binding domain"/>
    <property type="match status" value="1"/>
</dbReference>
<accession>A0A975IZF9</accession>
<dbReference type="Pfam" id="PF08279">
    <property type="entry name" value="HTH_11"/>
    <property type="match status" value="1"/>
</dbReference>
<dbReference type="GO" id="GO:0003700">
    <property type="term" value="F:DNA-binding transcription factor activity"/>
    <property type="evidence" value="ECO:0007669"/>
    <property type="project" value="InterPro"/>
</dbReference>
<dbReference type="InterPro" id="IPR057727">
    <property type="entry name" value="WCX_dom"/>
</dbReference>
<dbReference type="PIRSF" id="PIRSF016838">
    <property type="entry name" value="PafC"/>
    <property type="match status" value="1"/>
</dbReference>
<keyword evidence="2" id="KW-0804">Transcription</keyword>
<proteinExistence type="predicted"/>
<dbReference type="PANTHER" id="PTHR34580">
    <property type="match status" value="1"/>
</dbReference>
<dbReference type="Gene3D" id="1.10.10.10">
    <property type="entry name" value="Winged helix-like DNA-binding domain superfamily/Winged helix DNA-binding domain"/>
    <property type="match status" value="1"/>
</dbReference>
<dbReference type="Pfam" id="PF25583">
    <property type="entry name" value="WCX"/>
    <property type="match status" value="1"/>
</dbReference>
<dbReference type="PROSITE" id="PS52050">
    <property type="entry name" value="WYL"/>
    <property type="match status" value="1"/>
</dbReference>
<dbReference type="InterPro" id="IPR036390">
    <property type="entry name" value="WH_DNA-bd_sf"/>
</dbReference>
<evidence type="ECO:0000259" key="3">
    <source>
        <dbReference type="PROSITE" id="PS51000"/>
    </source>
</evidence>
<dbReference type="PROSITE" id="PS51000">
    <property type="entry name" value="HTH_DEOR_2"/>
    <property type="match status" value="1"/>
</dbReference>
<feature type="domain" description="HTH deoR-type" evidence="3">
    <location>
        <begin position="3"/>
        <end position="58"/>
    </location>
</feature>
<dbReference type="PANTHER" id="PTHR34580:SF1">
    <property type="entry name" value="PROTEIN PAFC"/>
    <property type="match status" value="1"/>
</dbReference>
<dbReference type="AlphaFoldDB" id="A0A975IZF9"/>
<keyword evidence="1" id="KW-0805">Transcription regulation</keyword>
<dbReference type="InterPro" id="IPR028349">
    <property type="entry name" value="PafC-like"/>
</dbReference>
<dbReference type="InterPro" id="IPR001034">
    <property type="entry name" value="DeoR_HTH"/>
</dbReference>
<evidence type="ECO:0000313" key="5">
    <source>
        <dbReference type="Proteomes" id="UP000676169"/>
    </source>
</evidence>
<dbReference type="InterPro" id="IPR026881">
    <property type="entry name" value="WYL_dom"/>
</dbReference>
<reference evidence="4" key="1">
    <citation type="submission" date="2021-04" db="EMBL/GenBank/DDBJ databases">
        <title>Luteolibacter sp. 32A isolated from the skin of an Anderson's salamander (Ambystoma andersonii).</title>
        <authorList>
            <person name="Spergser J."/>
            <person name="Busse H.-J."/>
        </authorList>
    </citation>
    <scope>NUCLEOTIDE SEQUENCE</scope>
    <source>
        <strain evidence="4">32A</strain>
    </source>
</reference>
<evidence type="ECO:0000256" key="2">
    <source>
        <dbReference type="ARBA" id="ARBA00023163"/>
    </source>
</evidence>
<dbReference type="Proteomes" id="UP000676169">
    <property type="component" value="Chromosome"/>
</dbReference>
<organism evidence="4 5">
    <name type="scientific">Luteolibacter ambystomatis</name>
    <dbReference type="NCBI Taxonomy" id="2824561"/>
    <lineage>
        <taxon>Bacteria</taxon>
        <taxon>Pseudomonadati</taxon>
        <taxon>Verrucomicrobiota</taxon>
        <taxon>Verrucomicrobiia</taxon>
        <taxon>Verrucomicrobiales</taxon>
        <taxon>Verrucomicrobiaceae</taxon>
        <taxon>Luteolibacter</taxon>
    </lineage>
</organism>